<sequence>MSARQSPPVRHHLRRRSDEHDATAVMACAGAHVDDPVGVRHDRLMVLDDDDGATGVHNPVQQREHGLDIGRVKPNGRLVKDNDAAFLAQVVG</sequence>
<evidence type="ECO:0000256" key="1">
    <source>
        <dbReference type="SAM" id="MobiDB-lite"/>
    </source>
</evidence>
<accession>A0AA47INB1</accession>
<reference evidence="2" key="1">
    <citation type="submission" date="2022-11" db="EMBL/GenBank/DDBJ databases">
        <title>Dental biofilm bacteria. Genome sequencing and assembly.</title>
        <authorList>
            <person name="Robertsson C."/>
        </authorList>
    </citation>
    <scope>NUCLEOTIDE SEQUENCE</scope>
    <source>
        <strain evidence="2">CW</strain>
    </source>
</reference>
<organism evidence="2 3">
    <name type="scientific">Actinomyces naeslundii</name>
    <dbReference type="NCBI Taxonomy" id="1655"/>
    <lineage>
        <taxon>Bacteria</taxon>
        <taxon>Bacillati</taxon>
        <taxon>Actinomycetota</taxon>
        <taxon>Actinomycetes</taxon>
        <taxon>Actinomycetales</taxon>
        <taxon>Actinomycetaceae</taxon>
        <taxon>Actinomyces</taxon>
    </lineage>
</organism>
<feature type="region of interest" description="Disordered" evidence="1">
    <location>
        <begin position="1"/>
        <end position="21"/>
    </location>
</feature>
<dbReference type="Proteomes" id="UP001163127">
    <property type="component" value="Chromosome"/>
</dbReference>
<proteinExistence type="predicted"/>
<dbReference type="EMBL" id="CP113787">
    <property type="protein sequence ID" value="WAL42243.1"/>
    <property type="molecule type" value="Genomic_DNA"/>
</dbReference>
<gene>
    <name evidence="2" type="ORF">OFA60_09240</name>
</gene>
<evidence type="ECO:0000313" key="3">
    <source>
        <dbReference type="Proteomes" id="UP001163127"/>
    </source>
</evidence>
<dbReference type="AntiFam" id="ANF00159">
    <property type="entry name" value="Shadow ORF (opposite uvrA)"/>
</dbReference>
<name>A0AA47INB1_ACTNA</name>
<evidence type="ECO:0000313" key="2">
    <source>
        <dbReference type="EMBL" id="WAL42243.1"/>
    </source>
</evidence>
<dbReference type="AlphaFoldDB" id="A0AA47INB1"/>
<protein>
    <submittedName>
        <fullName evidence="2">Uncharacterized protein</fullName>
    </submittedName>
</protein>